<keyword evidence="4" id="KW-0238">DNA-binding</keyword>
<dbReference type="InterPro" id="IPR001138">
    <property type="entry name" value="Zn2Cys6_DnaBD"/>
</dbReference>
<evidence type="ECO:0000256" key="7">
    <source>
        <dbReference type="SAM" id="MobiDB-lite"/>
    </source>
</evidence>
<dbReference type="Gene3D" id="4.10.240.10">
    <property type="entry name" value="Zn(2)-C6 fungal-type DNA-binding domain"/>
    <property type="match status" value="1"/>
</dbReference>
<dbReference type="PANTHER" id="PTHR36206">
    <property type="entry name" value="ASPERCRYPTIN BIOSYNTHESIS CLUSTER-SPECIFIC TRANSCRIPTION REGULATOR ATNN-RELATED"/>
    <property type="match status" value="1"/>
</dbReference>
<evidence type="ECO:0000256" key="5">
    <source>
        <dbReference type="ARBA" id="ARBA00023163"/>
    </source>
</evidence>
<evidence type="ECO:0000313" key="9">
    <source>
        <dbReference type="EMBL" id="KAB8073596.1"/>
    </source>
</evidence>
<feature type="domain" description="Zn(2)-C6 fungal-type" evidence="8">
    <location>
        <begin position="40"/>
        <end position="69"/>
    </location>
</feature>
<keyword evidence="3" id="KW-0805">Transcription regulation</keyword>
<evidence type="ECO:0000256" key="4">
    <source>
        <dbReference type="ARBA" id="ARBA00023125"/>
    </source>
</evidence>
<keyword evidence="6" id="KW-0539">Nucleus</keyword>
<dbReference type="GO" id="GO:0003677">
    <property type="term" value="F:DNA binding"/>
    <property type="evidence" value="ECO:0007669"/>
    <property type="project" value="UniProtKB-KW"/>
</dbReference>
<gene>
    <name evidence="9" type="ORF">BDV29DRAFT_175216</name>
</gene>
<dbReference type="SUPFAM" id="SSF57701">
    <property type="entry name" value="Zn2/Cys6 DNA-binding domain"/>
    <property type="match status" value="1"/>
</dbReference>
<dbReference type="Proteomes" id="UP000326565">
    <property type="component" value="Unassembled WGS sequence"/>
</dbReference>
<dbReference type="GO" id="GO:0009893">
    <property type="term" value="P:positive regulation of metabolic process"/>
    <property type="evidence" value="ECO:0007669"/>
    <property type="project" value="UniProtKB-ARBA"/>
</dbReference>
<keyword evidence="5" id="KW-0804">Transcription</keyword>
<dbReference type="CDD" id="cd00067">
    <property type="entry name" value="GAL4"/>
    <property type="match status" value="1"/>
</dbReference>
<protein>
    <recommendedName>
        <fullName evidence="8">Zn(2)-C6 fungal-type domain-containing protein</fullName>
    </recommendedName>
</protein>
<dbReference type="PROSITE" id="PS50048">
    <property type="entry name" value="ZN2_CY6_FUNGAL_2"/>
    <property type="match status" value="1"/>
</dbReference>
<sequence>MGPIRDARRQQTHHGNWKVKEVSSLPIPKRNRWTPKVKPGCITCKIRKVKCDDEQKPYCRRCVSTGRKCDEYAPPRPPLPKS</sequence>
<evidence type="ECO:0000256" key="3">
    <source>
        <dbReference type="ARBA" id="ARBA00023015"/>
    </source>
</evidence>
<dbReference type="OrthoDB" id="2593732at2759"/>
<evidence type="ECO:0000256" key="1">
    <source>
        <dbReference type="ARBA" id="ARBA00022723"/>
    </source>
</evidence>
<reference evidence="9 10" key="1">
    <citation type="submission" date="2019-04" db="EMBL/GenBank/DDBJ databases">
        <title>Friends and foes A comparative genomics study of 23 Aspergillus species from section Flavi.</title>
        <authorList>
            <consortium name="DOE Joint Genome Institute"/>
            <person name="Kjaerbolling I."/>
            <person name="Vesth T."/>
            <person name="Frisvad J.C."/>
            <person name="Nybo J.L."/>
            <person name="Theobald S."/>
            <person name="Kildgaard S."/>
            <person name="Isbrandt T."/>
            <person name="Kuo A."/>
            <person name="Sato A."/>
            <person name="Lyhne E.K."/>
            <person name="Kogle M.E."/>
            <person name="Wiebenga A."/>
            <person name="Kun R.S."/>
            <person name="Lubbers R.J."/>
            <person name="Makela M.R."/>
            <person name="Barry K."/>
            <person name="Chovatia M."/>
            <person name="Clum A."/>
            <person name="Daum C."/>
            <person name="Haridas S."/>
            <person name="He G."/>
            <person name="LaButti K."/>
            <person name="Lipzen A."/>
            <person name="Mondo S."/>
            <person name="Riley R."/>
            <person name="Salamov A."/>
            <person name="Simmons B.A."/>
            <person name="Magnuson J.K."/>
            <person name="Henrissat B."/>
            <person name="Mortensen U.H."/>
            <person name="Larsen T.O."/>
            <person name="Devries R.P."/>
            <person name="Grigoriev I.V."/>
            <person name="Machida M."/>
            <person name="Baker S.E."/>
            <person name="Andersen M.R."/>
        </authorList>
    </citation>
    <scope>NUCLEOTIDE SEQUENCE [LARGE SCALE GENOMIC DNA]</scope>
    <source>
        <strain evidence="9 10">CBS 151.66</strain>
    </source>
</reference>
<organism evidence="9 10">
    <name type="scientific">Aspergillus leporis</name>
    <dbReference type="NCBI Taxonomy" id="41062"/>
    <lineage>
        <taxon>Eukaryota</taxon>
        <taxon>Fungi</taxon>
        <taxon>Dikarya</taxon>
        <taxon>Ascomycota</taxon>
        <taxon>Pezizomycotina</taxon>
        <taxon>Eurotiomycetes</taxon>
        <taxon>Eurotiomycetidae</taxon>
        <taxon>Eurotiales</taxon>
        <taxon>Aspergillaceae</taxon>
        <taxon>Aspergillus</taxon>
        <taxon>Aspergillus subgen. Circumdati</taxon>
    </lineage>
</organism>
<dbReference type="AlphaFoldDB" id="A0A5N5WYF1"/>
<feature type="region of interest" description="Disordered" evidence="7">
    <location>
        <begin position="1"/>
        <end position="20"/>
    </location>
</feature>
<dbReference type="GO" id="GO:0000981">
    <property type="term" value="F:DNA-binding transcription factor activity, RNA polymerase II-specific"/>
    <property type="evidence" value="ECO:0007669"/>
    <property type="project" value="InterPro"/>
</dbReference>
<dbReference type="PROSITE" id="PS00463">
    <property type="entry name" value="ZN2_CY6_FUNGAL_1"/>
    <property type="match status" value="1"/>
</dbReference>
<evidence type="ECO:0000256" key="2">
    <source>
        <dbReference type="ARBA" id="ARBA00022833"/>
    </source>
</evidence>
<dbReference type="InterPro" id="IPR052360">
    <property type="entry name" value="Transcr_Regulatory_Proteins"/>
</dbReference>
<dbReference type="InterPro" id="IPR036864">
    <property type="entry name" value="Zn2-C6_fun-type_DNA-bd_sf"/>
</dbReference>
<keyword evidence="1" id="KW-0479">Metal-binding</keyword>
<keyword evidence="2" id="KW-0862">Zinc</keyword>
<evidence type="ECO:0000259" key="8">
    <source>
        <dbReference type="PROSITE" id="PS50048"/>
    </source>
</evidence>
<name>A0A5N5WYF1_9EURO</name>
<accession>A0A5N5WYF1</accession>
<evidence type="ECO:0000256" key="6">
    <source>
        <dbReference type="ARBA" id="ARBA00023242"/>
    </source>
</evidence>
<dbReference type="SMART" id="SM00066">
    <property type="entry name" value="GAL4"/>
    <property type="match status" value="1"/>
</dbReference>
<dbReference type="PANTHER" id="PTHR36206:SF12">
    <property type="entry name" value="ASPERCRYPTIN BIOSYNTHESIS CLUSTER-SPECIFIC TRANSCRIPTION REGULATOR ATNN-RELATED"/>
    <property type="match status" value="1"/>
</dbReference>
<dbReference type="GO" id="GO:0008270">
    <property type="term" value="F:zinc ion binding"/>
    <property type="evidence" value="ECO:0007669"/>
    <property type="project" value="InterPro"/>
</dbReference>
<proteinExistence type="predicted"/>
<keyword evidence="10" id="KW-1185">Reference proteome</keyword>
<dbReference type="Pfam" id="PF00172">
    <property type="entry name" value="Zn_clus"/>
    <property type="match status" value="1"/>
</dbReference>
<evidence type="ECO:0000313" key="10">
    <source>
        <dbReference type="Proteomes" id="UP000326565"/>
    </source>
</evidence>
<dbReference type="EMBL" id="ML732224">
    <property type="protein sequence ID" value="KAB8073596.1"/>
    <property type="molecule type" value="Genomic_DNA"/>
</dbReference>